<feature type="transmembrane region" description="Helical" evidence="13">
    <location>
        <begin position="62"/>
        <end position="85"/>
    </location>
</feature>
<evidence type="ECO:0000256" key="12">
    <source>
        <dbReference type="SAM" id="MobiDB-lite"/>
    </source>
</evidence>
<dbReference type="InterPro" id="IPR006068">
    <property type="entry name" value="ATPase_P-typ_cation-transptr_C"/>
</dbReference>
<dbReference type="Gene3D" id="2.70.150.10">
    <property type="entry name" value="Calcium-transporting ATPase, cytoplasmic transduction domain A"/>
    <property type="match status" value="1"/>
</dbReference>
<dbReference type="SMART" id="SM00831">
    <property type="entry name" value="Cation_ATPase_N"/>
    <property type="match status" value="1"/>
</dbReference>
<dbReference type="Pfam" id="PF00122">
    <property type="entry name" value="E1-E2_ATPase"/>
    <property type="match status" value="1"/>
</dbReference>
<feature type="domain" description="Cation-transporting P-type ATPase N-terminal" evidence="14">
    <location>
        <begin position="13"/>
        <end position="87"/>
    </location>
</feature>
<feature type="compositionally biased region" description="Basic and acidic residues" evidence="12">
    <location>
        <begin position="404"/>
        <end position="434"/>
    </location>
</feature>
<feature type="transmembrane region" description="Helical" evidence="13">
    <location>
        <begin position="255"/>
        <end position="273"/>
    </location>
</feature>
<keyword evidence="16" id="KW-1185">Reference proteome</keyword>
<evidence type="ECO:0000313" key="15">
    <source>
        <dbReference type="EMBL" id="MBK6265570.1"/>
    </source>
</evidence>
<dbReference type="GO" id="GO:0036376">
    <property type="term" value="P:sodium ion export across plasma membrane"/>
    <property type="evidence" value="ECO:0007669"/>
    <property type="project" value="TreeGrafter"/>
</dbReference>
<keyword evidence="7" id="KW-0067">ATP-binding</keyword>
<evidence type="ECO:0000256" key="3">
    <source>
        <dbReference type="ARBA" id="ARBA00022475"/>
    </source>
</evidence>
<dbReference type="EMBL" id="JAEQBW010000004">
    <property type="protein sequence ID" value="MBK6265570.1"/>
    <property type="molecule type" value="Genomic_DNA"/>
</dbReference>
<feature type="transmembrane region" description="Helical" evidence="13">
    <location>
        <begin position="968"/>
        <end position="989"/>
    </location>
</feature>
<dbReference type="GO" id="GO:0005886">
    <property type="term" value="C:plasma membrane"/>
    <property type="evidence" value="ECO:0007669"/>
    <property type="project" value="UniProtKB-SubCell"/>
</dbReference>
<dbReference type="PANTHER" id="PTHR43294:SF21">
    <property type="entry name" value="CATION TRANSPORTING ATPASE"/>
    <property type="match status" value="1"/>
</dbReference>
<dbReference type="GO" id="GO:0006883">
    <property type="term" value="P:intracellular sodium ion homeostasis"/>
    <property type="evidence" value="ECO:0007669"/>
    <property type="project" value="TreeGrafter"/>
</dbReference>
<dbReference type="GO" id="GO:1990573">
    <property type="term" value="P:potassium ion import across plasma membrane"/>
    <property type="evidence" value="ECO:0007669"/>
    <property type="project" value="TreeGrafter"/>
</dbReference>
<dbReference type="InterPro" id="IPR050510">
    <property type="entry name" value="Cation_transp_ATPase_P-type"/>
</dbReference>
<keyword evidence="4" id="KW-0597">Phosphoprotein</keyword>
<evidence type="ECO:0000256" key="13">
    <source>
        <dbReference type="SAM" id="Phobius"/>
    </source>
</evidence>
<dbReference type="Pfam" id="PF00689">
    <property type="entry name" value="Cation_ATPase_C"/>
    <property type="match status" value="1"/>
</dbReference>
<evidence type="ECO:0000256" key="8">
    <source>
        <dbReference type="ARBA" id="ARBA00022842"/>
    </source>
</evidence>
<keyword evidence="8" id="KW-0460">Magnesium</keyword>
<dbReference type="InterPro" id="IPR008250">
    <property type="entry name" value="ATPase_P-typ_transduc_dom_A_sf"/>
</dbReference>
<feature type="region of interest" description="Disordered" evidence="12">
    <location>
        <begin position="404"/>
        <end position="451"/>
    </location>
</feature>
<dbReference type="SFLD" id="SFLDF00027">
    <property type="entry name" value="p-type_atpase"/>
    <property type="match status" value="1"/>
</dbReference>
<keyword evidence="11 13" id="KW-0472">Membrane</keyword>
<keyword evidence="9" id="KW-1278">Translocase</keyword>
<dbReference type="GO" id="GO:0030007">
    <property type="term" value="P:intracellular potassium ion homeostasis"/>
    <property type="evidence" value="ECO:0007669"/>
    <property type="project" value="TreeGrafter"/>
</dbReference>
<evidence type="ECO:0000256" key="7">
    <source>
        <dbReference type="ARBA" id="ARBA00022840"/>
    </source>
</evidence>
<dbReference type="AlphaFoldDB" id="A0A935C8L8"/>
<feature type="transmembrane region" description="Helical" evidence="13">
    <location>
        <begin position="285"/>
        <end position="305"/>
    </location>
</feature>
<evidence type="ECO:0000256" key="11">
    <source>
        <dbReference type="ARBA" id="ARBA00023136"/>
    </source>
</evidence>
<protein>
    <submittedName>
        <fullName evidence="15">HAD-IC family P-type ATPase</fullName>
    </submittedName>
</protein>
<evidence type="ECO:0000256" key="4">
    <source>
        <dbReference type="ARBA" id="ARBA00022553"/>
    </source>
</evidence>
<dbReference type="Gene3D" id="3.40.1110.10">
    <property type="entry name" value="Calcium-transporting ATPase, cytoplasmic domain N"/>
    <property type="match status" value="2"/>
</dbReference>
<dbReference type="InterPro" id="IPR059000">
    <property type="entry name" value="ATPase_P-type_domA"/>
</dbReference>
<organism evidence="15 16">
    <name type="scientific">Marivirga aurantiaca</name>
    <dbReference type="NCBI Taxonomy" id="2802615"/>
    <lineage>
        <taxon>Bacteria</taxon>
        <taxon>Pseudomonadati</taxon>
        <taxon>Bacteroidota</taxon>
        <taxon>Cytophagia</taxon>
        <taxon>Cytophagales</taxon>
        <taxon>Marivirgaceae</taxon>
        <taxon>Marivirga</taxon>
    </lineage>
</organism>
<reference evidence="15" key="1">
    <citation type="submission" date="2021-01" db="EMBL/GenBank/DDBJ databases">
        <title>Marivirga aurantiaca sp. nov., isolated from intertidal surface sediments.</title>
        <authorList>
            <person name="Zhang M."/>
        </authorList>
    </citation>
    <scope>NUCLEOTIDE SEQUENCE</scope>
    <source>
        <strain evidence="15">S37H4</strain>
    </source>
</reference>
<dbReference type="Pfam" id="PF13246">
    <property type="entry name" value="Cation_ATPase"/>
    <property type="match status" value="1"/>
</dbReference>
<feature type="transmembrane region" description="Helical" evidence="13">
    <location>
        <begin position="902"/>
        <end position="924"/>
    </location>
</feature>
<dbReference type="SFLD" id="SFLDS00003">
    <property type="entry name" value="Haloacid_Dehalogenase"/>
    <property type="match status" value="1"/>
</dbReference>
<keyword evidence="10 13" id="KW-1133">Transmembrane helix</keyword>
<dbReference type="Gene3D" id="1.20.1110.10">
    <property type="entry name" value="Calcium-transporting ATPase, transmembrane domain"/>
    <property type="match status" value="2"/>
</dbReference>
<keyword evidence="3" id="KW-1003">Cell membrane</keyword>
<dbReference type="Gene3D" id="3.40.50.1000">
    <property type="entry name" value="HAD superfamily/HAD-like"/>
    <property type="match status" value="2"/>
</dbReference>
<dbReference type="InterPro" id="IPR004014">
    <property type="entry name" value="ATPase_P-typ_cation-transptr_N"/>
</dbReference>
<dbReference type="GO" id="GO:0005524">
    <property type="term" value="F:ATP binding"/>
    <property type="evidence" value="ECO:0007669"/>
    <property type="project" value="UniProtKB-KW"/>
</dbReference>
<dbReference type="InterPro" id="IPR018303">
    <property type="entry name" value="ATPase_P-typ_P_site"/>
</dbReference>
<dbReference type="Pfam" id="PF00690">
    <property type="entry name" value="Cation_ATPase_N"/>
    <property type="match status" value="1"/>
</dbReference>
<feature type="compositionally biased region" description="Basic and acidic residues" evidence="12">
    <location>
        <begin position="487"/>
        <end position="503"/>
    </location>
</feature>
<evidence type="ECO:0000313" key="16">
    <source>
        <dbReference type="Proteomes" id="UP000611723"/>
    </source>
</evidence>
<comment type="caution">
    <text evidence="15">The sequence shown here is derived from an EMBL/GenBank/DDBJ whole genome shotgun (WGS) entry which is preliminary data.</text>
</comment>
<evidence type="ECO:0000256" key="10">
    <source>
        <dbReference type="ARBA" id="ARBA00022989"/>
    </source>
</evidence>
<dbReference type="InterPro" id="IPR001757">
    <property type="entry name" value="P_typ_ATPase"/>
</dbReference>
<evidence type="ECO:0000256" key="5">
    <source>
        <dbReference type="ARBA" id="ARBA00022692"/>
    </source>
</evidence>
<dbReference type="InterPro" id="IPR023299">
    <property type="entry name" value="ATPase_P-typ_cyto_dom_N"/>
</dbReference>
<dbReference type="SUPFAM" id="SSF81665">
    <property type="entry name" value="Calcium ATPase, transmembrane domain M"/>
    <property type="match status" value="1"/>
</dbReference>
<feature type="transmembrane region" description="Helical" evidence="13">
    <location>
        <begin position="91"/>
        <end position="110"/>
    </location>
</feature>
<dbReference type="PRINTS" id="PR00119">
    <property type="entry name" value="CATATPASE"/>
</dbReference>
<feature type="compositionally biased region" description="Acidic residues" evidence="12">
    <location>
        <begin position="504"/>
        <end position="528"/>
    </location>
</feature>
<dbReference type="SUPFAM" id="SSF56784">
    <property type="entry name" value="HAD-like"/>
    <property type="match status" value="1"/>
</dbReference>
<evidence type="ECO:0000259" key="14">
    <source>
        <dbReference type="SMART" id="SM00831"/>
    </source>
</evidence>
<dbReference type="GO" id="GO:0005391">
    <property type="term" value="F:P-type sodium:potassium-exchanging transporter activity"/>
    <property type="evidence" value="ECO:0007669"/>
    <property type="project" value="TreeGrafter"/>
</dbReference>
<evidence type="ECO:0000256" key="9">
    <source>
        <dbReference type="ARBA" id="ARBA00022967"/>
    </source>
</evidence>
<comment type="subcellular location">
    <subcellularLocation>
        <location evidence="1">Cell membrane</location>
        <topology evidence="1">Multi-pass membrane protein</topology>
    </subcellularLocation>
</comment>
<dbReference type="GO" id="GO:0016887">
    <property type="term" value="F:ATP hydrolysis activity"/>
    <property type="evidence" value="ECO:0007669"/>
    <property type="project" value="InterPro"/>
</dbReference>
<evidence type="ECO:0000256" key="2">
    <source>
        <dbReference type="ARBA" id="ARBA00005675"/>
    </source>
</evidence>
<evidence type="ECO:0000256" key="1">
    <source>
        <dbReference type="ARBA" id="ARBA00004651"/>
    </source>
</evidence>
<comment type="similarity">
    <text evidence="2">Belongs to the cation transport ATPase (P-type) (TC 3.A.3) family. Type IIA subfamily.</text>
</comment>
<dbReference type="PANTHER" id="PTHR43294">
    <property type="entry name" value="SODIUM/POTASSIUM-TRANSPORTING ATPASE SUBUNIT ALPHA"/>
    <property type="match status" value="1"/>
</dbReference>
<dbReference type="RefSeq" id="WP_201431248.1">
    <property type="nucleotide sequence ID" value="NZ_JAEQBW010000004.1"/>
</dbReference>
<dbReference type="SUPFAM" id="SSF81653">
    <property type="entry name" value="Calcium ATPase, transduction domain A"/>
    <property type="match status" value="1"/>
</dbReference>
<dbReference type="FunFam" id="2.70.150.10:FF:000160">
    <property type="entry name" value="Sarcoplasmic/endoplasmic reticulum calcium ATPase 1"/>
    <property type="match status" value="1"/>
</dbReference>
<name>A0A935C8L8_9BACT</name>
<dbReference type="SFLD" id="SFLDG00002">
    <property type="entry name" value="C1.7:_P-type_atpase_like"/>
    <property type="match status" value="1"/>
</dbReference>
<feature type="transmembrane region" description="Helical" evidence="13">
    <location>
        <begin position="830"/>
        <end position="851"/>
    </location>
</feature>
<feature type="transmembrane region" description="Helical" evidence="13">
    <location>
        <begin position="1001"/>
        <end position="1022"/>
    </location>
</feature>
<dbReference type="PROSITE" id="PS00154">
    <property type="entry name" value="ATPASE_E1_E2"/>
    <property type="match status" value="1"/>
</dbReference>
<dbReference type="PRINTS" id="PR00120">
    <property type="entry name" value="HATPASE"/>
</dbReference>
<dbReference type="SUPFAM" id="SSF81660">
    <property type="entry name" value="Metal cation-transporting ATPase, ATP-binding domain N"/>
    <property type="match status" value="1"/>
</dbReference>
<sequence>MAEKKESKRLIEDVYLKSGEEVIEKVSANPDKGLTDDEVKKRKEKFGRNILEEQKKRGVWQILLDQVTNPVIYLLTAAAILAFVYGDIPEGIAIVVVLLINTLIGFWMEYKAQKSMDALKQMDKIQARVLRNGEKKKINAEEIVPGDILLVESGDLVAADARVIEATELGVDESPLTGESVPVTKQTEPLEEKKGVADRTNIIFKGTAVTGGSAKAVVYATGMQTELGDISAMVGEEEKDEVPLNQKLNKLTKNLIIVTIALAAAFFLFGWLAGKEIYPLIQTSIAWTIAAIPEGLPIVASIALARGMLRLSKQHVIVKKLEAVETLGETTVIFTDKTGTLTKNQLTVNTFSFPDGVRMDVDWHSGAKPAIKEHDDPYGNQNFSHILKISALANDATLNSGKEIEEGVNTKKQADSDKTSQEQTEDKSRQKETEGNEEGNSEIDVSLDVERDKVDVDAKTESDDKANLDVDVSADENRVKIHVSTKNTEKENQEENKKKASKDDDIEEEEEEEEQKEENDDGNEEESEKGEGDPLDIALLNFSKKFDADLYKKNRSLERKLHDPFDSDNMVMGAIHQDNGGYYVAGKGAAHAILDRSSKILSNGEVADLSEEDKKYWHNKNDQLADEGLRVLAFAYKNTDTLPQGEEAEDFLHDLTFTGLIGFIDPPRKEVGDAIKICSDAGIKVVMVTGDHPGTAKNVAKEIGIYADGEEKDALVISGKDLQKELENEDDSKLVNTHVFSRVDPAQKLSLIKHFQEAGELVGMTGDGVNDSPALKRANIGIAMGKRGTQIAQEVSDMVLKDDAFGSIVNAIEQGRIIFGNIRKFIIYQLSYHLSEIIIIAAISFSLFTLALLPLQLLFLNLLSDVFPALALGVGKGNPEVMKEKPKDPEEPILNKNNWIQIVIYGIIIAICICGAYLYAHFVWQESEGVTNNIAFFSLALAQLLHVFNMREGSEQIFKNQVTNNKFIWMALAFCLVALIAAYFIPPVAEVLSFQNLELRAWLLILITSILPLIIIQSLKFFKKNL</sequence>
<dbReference type="GO" id="GO:1902600">
    <property type="term" value="P:proton transmembrane transport"/>
    <property type="evidence" value="ECO:0007669"/>
    <property type="project" value="TreeGrafter"/>
</dbReference>
<dbReference type="InterPro" id="IPR023214">
    <property type="entry name" value="HAD_sf"/>
</dbReference>
<feature type="region of interest" description="Disordered" evidence="12">
    <location>
        <begin position="482"/>
        <end position="535"/>
    </location>
</feature>
<dbReference type="Proteomes" id="UP000611723">
    <property type="component" value="Unassembled WGS sequence"/>
</dbReference>
<evidence type="ECO:0000256" key="6">
    <source>
        <dbReference type="ARBA" id="ARBA00022741"/>
    </source>
</evidence>
<keyword evidence="5 13" id="KW-0812">Transmembrane</keyword>
<dbReference type="InterPro" id="IPR044492">
    <property type="entry name" value="P_typ_ATPase_HD_dom"/>
</dbReference>
<gene>
    <name evidence="15" type="ORF">JKA74_11025</name>
</gene>
<proteinExistence type="inferred from homology"/>
<dbReference type="InterPro" id="IPR036412">
    <property type="entry name" value="HAD-like_sf"/>
</dbReference>
<keyword evidence="6" id="KW-0547">Nucleotide-binding</keyword>
<feature type="compositionally biased region" description="Acidic residues" evidence="12">
    <location>
        <begin position="435"/>
        <end position="447"/>
    </location>
</feature>
<dbReference type="InterPro" id="IPR023298">
    <property type="entry name" value="ATPase_P-typ_TM_dom_sf"/>
</dbReference>
<accession>A0A935C8L8</accession>
<dbReference type="NCBIfam" id="TIGR01494">
    <property type="entry name" value="ATPase_P-type"/>
    <property type="match status" value="3"/>
</dbReference>